<accession>A0ABY8QWQ8</accession>
<dbReference type="PROSITE" id="PS51257">
    <property type="entry name" value="PROKAR_LIPOPROTEIN"/>
    <property type="match status" value="1"/>
</dbReference>
<dbReference type="RefSeq" id="WP_349640187.1">
    <property type="nucleotide sequence ID" value="NZ_CP090958.1"/>
</dbReference>
<dbReference type="EMBL" id="CP090958">
    <property type="protein sequence ID" value="WGW13368.1"/>
    <property type="molecule type" value="Genomic_DNA"/>
</dbReference>
<evidence type="ECO:0000259" key="3">
    <source>
        <dbReference type="Pfam" id="PF03734"/>
    </source>
</evidence>
<dbReference type="PANTHER" id="PTHR38589:SF1">
    <property type="entry name" value="BLR0621 PROTEIN"/>
    <property type="match status" value="1"/>
</dbReference>
<feature type="signal peptide" evidence="2">
    <location>
        <begin position="1"/>
        <end position="23"/>
    </location>
</feature>
<evidence type="ECO:0000313" key="5">
    <source>
        <dbReference type="Proteomes" id="UP001209083"/>
    </source>
</evidence>
<protein>
    <submittedName>
        <fullName evidence="4">L,D-transpeptidase family protein</fullName>
    </submittedName>
</protein>
<evidence type="ECO:0000313" key="4">
    <source>
        <dbReference type="EMBL" id="WGW13368.1"/>
    </source>
</evidence>
<evidence type="ECO:0000256" key="1">
    <source>
        <dbReference type="SAM" id="MobiDB-lite"/>
    </source>
</evidence>
<sequence length="291" mass="30387">MSKPLLTSVFAVTALLLTGCGSATVSSSPDPAQAAELNTATAAPSKSGSAQASSAPTASSAPPTATASAEANANPAGKGTTTFPAPSQRSPGGSADSPIDGVGDKTWSKIPKETSQVLVSRTEETKQSNATTMLYERNADGNWSKVKSWRGHNGGNGWATNRTEGDKTSPAGVFSISDAGGYKKNPGSKLPYTRDDTYRDEAVGAYGNSMKDVFNYVIAINFNRRTGEPPTDGERPDGSEQGGKIWLHVDHDSPTRGCITIPEDGVRWLLKNLDPANKPMIILGSDEIISA</sequence>
<feature type="region of interest" description="Disordered" evidence="1">
    <location>
        <begin position="224"/>
        <end position="243"/>
    </location>
</feature>
<dbReference type="PANTHER" id="PTHR38589">
    <property type="entry name" value="BLR0621 PROTEIN"/>
    <property type="match status" value="1"/>
</dbReference>
<proteinExistence type="predicted"/>
<dbReference type="Proteomes" id="UP001209083">
    <property type="component" value="Chromosome"/>
</dbReference>
<feature type="compositionally biased region" description="Polar residues" evidence="1">
    <location>
        <begin position="79"/>
        <end position="91"/>
    </location>
</feature>
<dbReference type="InterPro" id="IPR005490">
    <property type="entry name" value="LD_TPept_cat_dom"/>
</dbReference>
<reference evidence="4 5" key="1">
    <citation type="submission" date="2023-05" db="EMBL/GenBank/DDBJ databases">
        <title>Lithophilousrod everest ZFBP1038 complete genpme.</title>
        <authorList>
            <person name="Tian M."/>
        </authorList>
    </citation>
    <scope>NUCLEOTIDE SEQUENCE [LARGE SCALE GENOMIC DNA]</scope>
    <source>
        <strain evidence="4 5">ZFBP1038</strain>
    </source>
</reference>
<organism evidence="4 5">
    <name type="scientific">Saxibacter everestensis</name>
    <dbReference type="NCBI Taxonomy" id="2909229"/>
    <lineage>
        <taxon>Bacteria</taxon>
        <taxon>Bacillati</taxon>
        <taxon>Actinomycetota</taxon>
        <taxon>Actinomycetes</taxon>
        <taxon>Micrococcales</taxon>
        <taxon>Brevibacteriaceae</taxon>
        <taxon>Saxibacter</taxon>
    </lineage>
</organism>
<feature type="compositionally biased region" description="Polar residues" evidence="1">
    <location>
        <begin position="21"/>
        <end position="30"/>
    </location>
</feature>
<feature type="compositionally biased region" description="Low complexity" evidence="1">
    <location>
        <begin position="32"/>
        <end position="76"/>
    </location>
</feature>
<keyword evidence="2" id="KW-0732">Signal</keyword>
<keyword evidence="5" id="KW-1185">Reference proteome</keyword>
<gene>
    <name evidence="4" type="ORF">LWF01_06275</name>
</gene>
<dbReference type="Pfam" id="PF03734">
    <property type="entry name" value="YkuD"/>
    <property type="match status" value="1"/>
</dbReference>
<feature type="domain" description="L,D-TPase catalytic" evidence="3">
    <location>
        <begin position="145"/>
        <end position="281"/>
    </location>
</feature>
<feature type="compositionally biased region" description="Basic and acidic residues" evidence="1">
    <location>
        <begin position="102"/>
        <end position="112"/>
    </location>
</feature>
<name>A0ABY8QWQ8_9MICO</name>
<feature type="chain" id="PRO_5046448297" evidence="2">
    <location>
        <begin position="24"/>
        <end position="291"/>
    </location>
</feature>
<evidence type="ECO:0000256" key="2">
    <source>
        <dbReference type="SAM" id="SignalP"/>
    </source>
</evidence>
<feature type="region of interest" description="Disordered" evidence="1">
    <location>
        <begin position="21"/>
        <end position="171"/>
    </location>
</feature>